<comment type="caution">
    <text evidence="1">The sequence shown here is derived from an EMBL/GenBank/DDBJ whole genome shotgun (WGS) entry which is preliminary data.</text>
</comment>
<dbReference type="AlphaFoldDB" id="A0A8J3C9L5"/>
<dbReference type="EMBL" id="BMMK01000001">
    <property type="protein sequence ID" value="GGM34519.1"/>
    <property type="molecule type" value="Genomic_DNA"/>
</dbReference>
<accession>A0A8J3C9L5</accession>
<dbReference type="Proteomes" id="UP000637578">
    <property type="component" value="Unassembled WGS sequence"/>
</dbReference>
<sequence length="87" mass="9289">MRGFQKKSAQRASGHHCVTPHGFPALLAPAVVDGVRRVWATSSQKNWLTPSWWASFGHGASRSRRSVYALGVGGGSARCAASSRAPR</sequence>
<reference evidence="1" key="1">
    <citation type="journal article" date="2014" name="Int. J. Syst. Evol. Microbiol.">
        <title>Complete genome sequence of Corynebacterium casei LMG S-19264T (=DSM 44701T), isolated from a smear-ripened cheese.</title>
        <authorList>
            <consortium name="US DOE Joint Genome Institute (JGI-PGF)"/>
            <person name="Walter F."/>
            <person name="Albersmeier A."/>
            <person name="Kalinowski J."/>
            <person name="Ruckert C."/>
        </authorList>
    </citation>
    <scope>NUCLEOTIDE SEQUENCE</scope>
    <source>
        <strain evidence="1">CGMCC 4.5737</strain>
    </source>
</reference>
<evidence type="ECO:0000313" key="2">
    <source>
        <dbReference type="Proteomes" id="UP000637578"/>
    </source>
</evidence>
<reference evidence="1" key="2">
    <citation type="submission" date="2020-09" db="EMBL/GenBank/DDBJ databases">
        <authorList>
            <person name="Sun Q."/>
            <person name="Zhou Y."/>
        </authorList>
    </citation>
    <scope>NUCLEOTIDE SEQUENCE</scope>
    <source>
        <strain evidence="1">CGMCC 4.5737</strain>
    </source>
</reference>
<keyword evidence="2" id="KW-1185">Reference proteome</keyword>
<protein>
    <submittedName>
        <fullName evidence="1">Uncharacterized protein</fullName>
    </submittedName>
</protein>
<gene>
    <name evidence="1" type="ORF">GCM10012275_02310</name>
</gene>
<organism evidence="1 2">
    <name type="scientific">Longimycelium tulufanense</name>
    <dbReference type="NCBI Taxonomy" id="907463"/>
    <lineage>
        <taxon>Bacteria</taxon>
        <taxon>Bacillati</taxon>
        <taxon>Actinomycetota</taxon>
        <taxon>Actinomycetes</taxon>
        <taxon>Pseudonocardiales</taxon>
        <taxon>Pseudonocardiaceae</taxon>
        <taxon>Longimycelium</taxon>
    </lineage>
</organism>
<name>A0A8J3C9L5_9PSEU</name>
<evidence type="ECO:0000313" key="1">
    <source>
        <dbReference type="EMBL" id="GGM34519.1"/>
    </source>
</evidence>
<proteinExistence type="predicted"/>